<protein>
    <submittedName>
        <fullName evidence="2">Oxidoreductase molybdopterin binding domain-containing protein</fullName>
    </submittedName>
</protein>
<organism evidence="2 3">
    <name type="scientific">Parafrankia irregularis</name>
    <dbReference type="NCBI Taxonomy" id="795642"/>
    <lineage>
        <taxon>Bacteria</taxon>
        <taxon>Bacillati</taxon>
        <taxon>Actinomycetota</taxon>
        <taxon>Actinomycetes</taxon>
        <taxon>Frankiales</taxon>
        <taxon>Frankiaceae</taxon>
        <taxon>Parafrankia</taxon>
    </lineage>
</organism>
<accession>A0A0S4QIU2</accession>
<reference evidence="3" key="1">
    <citation type="submission" date="2015-11" db="EMBL/GenBank/DDBJ databases">
        <authorList>
            <person name="Varghese N."/>
        </authorList>
    </citation>
    <scope>NUCLEOTIDE SEQUENCE [LARGE SCALE GENOMIC DNA]</scope>
    <source>
        <strain evidence="3">DSM 45899</strain>
    </source>
</reference>
<gene>
    <name evidence="2" type="ORF">Ga0074812_10561</name>
</gene>
<dbReference type="RefSeq" id="WP_226931281.1">
    <property type="nucleotide sequence ID" value="NZ_FAOZ01000005.1"/>
</dbReference>
<evidence type="ECO:0000313" key="3">
    <source>
        <dbReference type="Proteomes" id="UP000198802"/>
    </source>
</evidence>
<dbReference type="SUPFAM" id="SSF56524">
    <property type="entry name" value="Oxidoreductase molybdopterin-binding domain"/>
    <property type="match status" value="1"/>
</dbReference>
<dbReference type="Proteomes" id="UP000198802">
    <property type="component" value="Unassembled WGS sequence"/>
</dbReference>
<sequence length="203" mass="21369">MSPHPIRRVLFRRFTAMLAVPALLIAAFVAFVPGVAAQASGGSSSHGSAPAHPSKPKPSPKPGSFVVRGEVEKTLRLTVADLANYPQYTQTVSFVSSAGTQTHTYTGAKLVDLITAAVPKFRTEVKNDLLRYAVLVKASDGYESVLSWPEITAGFGGVQALVASTEDGVSLADVGPRLTVPSDTKGGRYVSWITSITLVRVGS</sequence>
<feature type="compositionally biased region" description="Low complexity" evidence="1">
    <location>
        <begin position="42"/>
        <end position="52"/>
    </location>
</feature>
<feature type="region of interest" description="Disordered" evidence="1">
    <location>
        <begin position="42"/>
        <end position="64"/>
    </location>
</feature>
<dbReference type="AlphaFoldDB" id="A0A0S4QIU2"/>
<dbReference type="Gene3D" id="3.90.420.10">
    <property type="entry name" value="Oxidoreductase, molybdopterin-binding domain"/>
    <property type="match status" value="1"/>
</dbReference>
<keyword evidence="3" id="KW-1185">Reference proteome</keyword>
<evidence type="ECO:0000313" key="2">
    <source>
        <dbReference type="EMBL" id="CUU55411.1"/>
    </source>
</evidence>
<dbReference type="InterPro" id="IPR036374">
    <property type="entry name" value="OxRdtase_Mopterin-bd_sf"/>
</dbReference>
<proteinExistence type="predicted"/>
<evidence type="ECO:0000256" key="1">
    <source>
        <dbReference type="SAM" id="MobiDB-lite"/>
    </source>
</evidence>
<name>A0A0S4QIU2_9ACTN</name>
<dbReference type="EMBL" id="FAOZ01000005">
    <property type="protein sequence ID" value="CUU55411.1"/>
    <property type="molecule type" value="Genomic_DNA"/>
</dbReference>